<dbReference type="InterPro" id="IPR013238">
    <property type="entry name" value="RNA_pol_III_Rbc25"/>
</dbReference>
<sequence>MYILAEMKDVVHVKPWYFDQDLLNVIEDELNKKFANKIIYQLGLCVALFDIKDIGDSSVLPGVYVSLSFFDDIFIPASNLQKPSRFDEKEQLFIWQYDTGESVHDLYIDIGEEIRFRVVNEIFVDTTPTGPPKKNDSNILGTSSVAQSKEETKCPYTIIGSINEPAMITLLRCKVINHRNVTKVLTCSKYNFTTSNCVRNESEGESVIKKSDYYDIVVCGGGMVGAAMTLALGQDNIFKNLKIAMIDTAPEKKDYDSPEIHNYRVCALSPSTIELLKRVGSWDFITQHRHGDVHNMHVWDGSSDAFISFKNEEGSNLAWIVENDLILASLNRNLSNFDNVKVFYSNKIQSFDQNEQSVDLKLKDDCSIRTKLLIGSDGGESFIRKQANLDVTKWDYDQTAIVSTLKLANKGPNFTAWQRFLSTGPIALLPLNDEYSSLVWSIKKNLAKELLSISDSEFVHRVNEAFVKEDFKSDLGTGIENLVQNGLDLMRNVLPNGNNLISDHETTVRLLPPKIESCGPRGSFPLSFLHSSNYVTKRLALIGDSVHKIHPLAGQGVNLGFGDVISLHECLRENVLSGTEIGSWHFLKQYEARRQREVFPKMVGIDALNKLYTDYDYGGAFIKTPLVALRTIGLTISNRVLPLKNIFAQQAMK</sequence>
<dbReference type="Pfam" id="PF08292">
    <property type="entry name" value="RNA_pol_Rbc25"/>
    <property type="match status" value="1"/>
</dbReference>
<evidence type="ECO:0000256" key="15">
    <source>
        <dbReference type="HAMAP-Rule" id="MF_03193"/>
    </source>
</evidence>
<keyword evidence="12 15" id="KW-0496">Mitochondrion</keyword>
<evidence type="ECO:0000313" key="19">
    <source>
        <dbReference type="Proteomes" id="UP000663879"/>
    </source>
</evidence>
<evidence type="ECO:0000259" key="17">
    <source>
        <dbReference type="Pfam" id="PF08292"/>
    </source>
</evidence>
<evidence type="ECO:0000256" key="9">
    <source>
        <dbReference type="ARBA" id="ARBA00022946"/>
    </source>
</evidence>
<keyword evidence="13 15" id="KW-0472">Membrane</keyword>
<evidence type="ECO:0000256" key="12">
    <source>
        <dbReference type="ARBA" id="ARBA00023128"/>
    </source>
</evidence>
<evidence type="ECO:0000256" key="3">
    <source>
        <dbReference type="ARBA" id="ARBA00009307"/>
    </source>
</evidence>
<dbReference type="InterPro" id="IPR018168">
    <property type="entry name" value="Ubi_Hdrlase_CS"/>
</dbReference>
<protein>
    <recommendedName>
        <fullName evidence="15">Ubiquinone biosynthesis monooxygenase COQ6, mitochondrial</fullName>
        <ecNumber evidence="15">1.14.15.45</ecNumber>
    </recommendedName>
    <alternativeName>
        <fullName evidence="15">2-methoxy-6-polyprenolphenol 4-hydroxylase</fullName>
        <ecNumber evidence="15">1.14.15.46</ecNumber>
    </alternativeName>
</protein>
<dbReference type="Gene3D" id="2.40.50.140">
    <property type="entry name" value="Nucleic acid-binding proteins"/>
    <property type="match status" value="1"/>
</dbReference>
<dbReference type="GO" id="GO:0071949">
    <property type="term" value="F:FAD binding"/>
    <property type="evidence" value="ECO:0007669"/>
    <property type="project" value="InterPro"/>
</dbReference>
<feature type="domain" description="RNA polymerase III subunit Rpc25" evidence="17">
    <location>
        <begin position="62"/>
        <end position="165"/>
    </location>
</feature>
<dbReference type="AlphaFoldDB" id="A0A813NMN6"/>
<dbReference type="PRINTS" id="PR00420">
    <property type="entry name" value="RNGMNOXGNASE"/>
</dbReference>
<dbReference type="GO" id="GO:0006351">
    <property type="term" value="P:DNA-templated transcription"/>
    <property type="evidence" value="ECO:0007669"/>
    <property type="project" value="InterPro"/>
</dbReference>
<keyword evidence="14" id="KW-0804">Transcription</keyword>
<comment type="catalytic activity">
    <reaction evidence="15">
        <text>a 2-methoxy-6-(all-trans-polyprenyl)phenol + 2 reduced [2Fe-2S]-[ferredoxin] + O2 + 2 H(+) = a 2-methoxy-6-(all-trans-polyprenyl)benzene-1,4-diol + 2 oxidized [2Fe-2S]-[ferredoxin] + H2O</text>
        <dbReference type="Rhea" id="RHEA:81183"/>
        <dbReference type="Rhea" id="RHEA-COMP:9551"/>
        <dbReference type="Rhea" id="RHEA-COMP:10000"/>
        <dbReference type="Rhea" id="RHEA-COMP:10001"/>
        <dbReference type="Rhea" id="RHEA-COMP:10858"/>
        <dbReference type="ChEBI" id="CHEBI:15377"/>
        <dbReference type="ChEBI" id="CHEBI:15378"/>
        <dbReference type="ChEBI" id="CHEBI:15379"/>
        <dbReference type="ChEBI" id="CHEBI:33737"/>
        <dbReference type="ChEBI" id="CHEBI:33738"/>
        <dbReference type="ChEBI" id="CHEBI:62731"/>
        <dbReference type="ChEBI" id="CHEBI:84166"/>
        <dbReference type="EC" id="1.14.15.46"/>
    </reaction>
</comment>
<dbReference type="InterPro" id="IPR012340">
    <property type="entry name" value="NA-bd_OB-fold"/>
</dbReference>
<comment type="cofactor">
    <cofactor evidence="1 15">
        <name>FAD</name>
        <dbReference type="ChEBI" id="CHEBI:57692"/>
    </cofactor>
</comment>
<dbReference type="InterPro" id="IPR036898">
    <property type="entry name" value="RNA_pol_Rpb7-like_N_sf"/>
</dbReference>
<comment type="pathway">
    <text evidence="15">Cofactor biosynthesis; ubiquinone biosynthesis.</text>
</comment>
<name>A0A813NMN6_9BILA</name>
<feature type="domain" description="FAD-binding" evidence="16">
    <location>
        <begin position="533"/>
        <end position="596"/>
    </location>
</feature>
<evidence type="ECO:0000256" key="7">
    <source>
        <dbReference type="ARBA" id="ARBA00022792"/>
    </source>
</evidence>
<keyword evidence="9" id="KW-0809">Transit peptide</keyword>
<keyword evidence="19" id="KW-1185">Reference proteome</keyword>
<dbReference type="InterPro" id="IPR036188">
    <property type="entry name" value="FAD/NAD-bd_sf"/>
</dbReference>
<dbReference type="GO" id="GO:0016712">
    <property type="term" value="F:oxidoreductase activity, acting on paired donors, with incorporation or reduction of molecular oxygen, reduced flavin or flavoprotein as one donor, and incorporation of one atom of oxygen"/>
    <property type="evidence" value="ECO:0007669"/>
    <property type="project" value="UniProtKB-UniRule"/>
</dbReference>
<dbReference type="SUPFAM" id="SSF51905">
    <property type="entry name" value="FAD/NAD(P)-binding domain"/>
    <property type="match status" value="1"/>
</dbReference>
<feature type="domain" description="FAD-binding" evidence="16">
    <location>
        <begin position="214"/>
        <end position="473"/>
    </location>
</feature>
<keyword evidence="5 15" id="KW-0285">Flavoprotein</keyword>
<dbReference type="GO" id="GO:0106364">
    <property type="term" value="F:4-hydroxy-3-all-trans-polyprenylbenzoate oxygenase activity"/>
    <property type="evidence" value="ECO:0007669"/>
    <property type="project" value="UniProtKB-EC"/>
</dbReference>
<comment type="function">
    <text evidence="15">FAD-dependent monooxygenase required for two non-consecutive steps during ubiquinone biosynthesis. Required for the C5-ring hydroxylation during ubiquinone biosynthesis by catalyzing the hydroxylation of 4-hydroxy-3-(all-trans-polyprenyl)benzoic acid to 3,4-dihydroxy-5-(all-trans-polyprenyl)benzoic acid. Also acts downstream of coq4, for the C1-hydroxylation during ubiquinone biosynthesis by catalyzing the hydroxylation of 2-methoxy-6-(all-trans-polyprenyl)phenol to 2-methoxy-6-(all-trans-polyprenyl)benzene-1,4-diol. The electrons required for the hydroxylation reaction are funneled indirectly to coq6 from NADPH via a ferredoxin/ferredoxin reductase system.</text>
</comment>
<dbReference type="InterPro" id="IPR051205">
    <property type="entry name" value="UbiH/COQ6_monooxygenase"/>
</dbReference>
<dbReference type="Pfam" id="PF01494">
    <property type="entry name" value="FAD_binding_3"/>
    <property type="match status" value="2"/>
</dbReference>
<dbReference type="PROSITE" id="PS01304">
    <property type="entry name" value="UBIH"/>
    <property type="match status" value="1"/>
</dbReference>
<dbReference type="GO" id="GO:0000428">
    <property type="term" value="C:DNA-directed RNA polymerase complex"/>
    <property type="evidence" value="ECO:0007669"/>
    <property type="project" value="UniProtKB-KW"/>
</dbReference>
<evidence type="ECO:0000256" key="8">
    <source>
        <dbReference type="ARBA" id="ARBA00022827"/>
    </source>
</evidence>
<dbReference type="InterPro" id="IPR000689">
    <property type="entry name" value="UbQ_mOase_COQ6"/>
</dbReference>
<evidence type="ECO:0000256" key="6">
    <source>
        <dbReference type="ARBA" id="ARBA00022688"/>
    </source>
</evidence>
<gene>
    <name evidence="18" type="ORF">OXX778_LOCUS3127</name>
</gene>
<evidence type="ECO:0000313" key="18">
    <source>
        <dbReference type="EMBL" id="CAF0735958.1"/>
    </source>
</evidence>
<keyword evidence="7 15" id="KW-0999">Mitochondrion inner membrane</keyword>
<dbReference type="PANTHER" id="PTHR43876">
    <property type="entry name" value="UBIQUINONE BIOSYNTHESIS MONOOXYGENASE COQ6, MITOCHONDRIAL"/>
    <property type="match status" value="1"/>
</dbReference>
<keyword evidence="8 15" id="KW-0274">FAD</keyword>
<evidence type="ECO:0000256" key="10">
    <source>
        <dbReference type="ARBA" id="ARBA00023002"/>
    </source>
</evidence>
<dbReference type="UniPathway" id="UPA00232"/>
<dbReference type="EC" id="1.14.15.46" evidence="15"/>
<dbReference type="GO" id="GO:0120538">
    <property type="term" value="F:2-methoxy-6-polyprenolphenol 4-hydroxylase activity"/>
    <property type="evidence" value="ECO:0007669"/>
    <property type="project" value="UniProtKB-EC"/>
</dbReference>
<evidence type="ECO:0000256" key="2">
    <source>
        <dbReference type="ARBA" id="ARBA00005349"/>
    </source>
</evidence>
<dbReference type="PANTHER" id="PTHR43876:SF7">
    <property type="entry name" value="UBIQUINONE BIOSYNTHESIS MONOOXYGENASE COQ6, MITOCHONDRIAL"/>
    <property type="match status" value="1"/>
</dbReference>
<evidence type="ECO:0000256" key="13">
    <source>
        <dbReference type="ARBA" id="ARBA00023136"/>
    </source>
</evidence>
<dbReference type="SUPFAM" id="SSF88798">
    <property type="entry name" value="N-terminal, heterodimerisation domain of RBP7 (RpoE)"/>
    <property type="match status" value="1"/>
</dbReference>
<evidence type="ECO:0000259" key="16">
    <source>
        <dbReference type="Pfam" id="PF01494"/>
    </source>
</evidence>
<evidence type="ECO:0000256" key="11">
    <source>
        <dbReference type="ARBA" id="ARBA00023033"/>
    </source>
</evidence>
<evidence type="ECO:0000256" key="14">
    <source>
        <dbReference type="ARBA" id="ARBA00023163"/>
    </source>
</evidence>
<comment type="similarity">
    <text evidence="2 15">Belongs to the UbiH/COQ6 family.</text>
</comment>
<keyword evidence="11 15" id="KW-0503">Monooxygenase</keyword>
<comment type="subcellular location">
    <subcellularLocation>
        <location evidence="15">Mitochondrion inner membrane</location>
        <topology evidence="15">Peripheral membrane protein</topology>
        <orientation evidence="15">Matrix side</orientation>
    </subcellularLocation>
</comment>
<keyword evidence="10 15" id="KW-0560">Oxidoreductase</keyword>
<dbReference type="EMBL" id="CAJNOC010000265">
    <property type="protein sequence ID" value="CAF0735958.1"/>
    <property type="molecule type" value="Genomic_DNA"/>
</dbReference>
<reference evidence="18" key="1">
    <citation type="submission" date="2021-02" db="EMBL/GenBank/DDBJ databases">
        <authorList>
            <person name="Nowell W R."/>
        </authorList>
    </citation>
    <scope>NUCLEOTIDE SEQUENCE</scope>
    <source>
        <strain evidence="18">Ploen Becks lab</strain>
    </source>
</reference>
<comment type="caution">
    <text evidence="18">The sequence shown here is derived from an EMBL/GenBank/DDBJ whole genome shotgun (WGS) entry which is preliminary data.</text>
</comment>
<dbReference type="FunFam" id="3.50.50.60:FF:000086">
    <property type="entry name" value="Ubiquinone biosynthesis monooxygenase COQ6, mitochondrial"/>
    <property type="match status" value="1"/>
</dbReference>
<organism evidence="18 19">
    <name type="scientific">Brachionus calyciflorus</name>
    <dbReference type="NCBI Taxonomy" id="104777"/>
    <lineage>
        <taxon>Eukaryota</taxon>
        <taxon>Metazoa</taxon>
        <taxon>Spiralia</taxon>
        <taxon>Gnathifera</taxon>
        <taxon>Rotifera</taxon>
        <taxon>Eurotatoria</taxon>
        <taxon>Monogononta</taxon>
        <taxon>Pseudotrocha</taxon>
        <taxon>Ploima</taxon>
        <taxon>Brachionidae</taxon>
        <taxon>Brachionus</taxon>
    </lineage>
</organism>
<comment type="catalytic activity">
    <reaction evidence="15">
        <text>a 4-hydroxy-3-(all-trans-polyprenyl)benzoate + 2 reduced [2Fe-2S]-[ferredoxin] + O2 + 2 H(+) = a 3,4-dihydroxy-5-(all-trans-polyprenyl)benzoate + 2 oxidized [2Fe-2S]-[ferredoxin] + H2O</text>
        <dbReference type="Rhea" id="RHEA:81195"/>
        <dbReference type="Rhea" id="RHEA-COMP:9514"/>
        <dbReference type="Rhea" id="RHEA-COMP:10000"/>
        <dbReference type="Rhea" id="RHEA-COMP:10001"/>
        <dbReference type="Rhea" id="RHEA-COMP:10930"/>
        <dbReference type="ChEBI" id="CHEBI:15377"/>
        <dbReference type="ChEBI" id="CHEBI:15378"/>
        <dbReference type="ChEBI" id="CHEBI:15379"/>
        <dbReference type="ChEBI" id="CHEBI:33737"/>
        <dbReference type="ChEBI" id="CHEBI:33738"/>
        <dbReference type="ChEBI" id="CHEBI:64694"/>
        <dbReference type="ChEBI" id="CHEBI:78396"/>
        <dbReference type="EC" id="1.14.15.45"/>
    </reaction>
</comment>
<dbReference type="Proteomes" id="UP000663879">
    <property type="component" value="Unassembled WGS sequence"/>
</dbReference>
<comment type="similarity">
    <text evidence="3">Belongs to the eukaryotic RPB7/RPC8 RNA polymerase subunit family.</text>
</comment>
<dbReference type="Gene3D" id="3.50.50.60">
    <property type="entry name" value="FAD/NAD(P)-binding domain"/>
    <property type="match status" value="2"/>
</dbReference>
<accession>A0A813NMN6</accession>
<evidence type="ECO:0000256" key="1">
    <source>
        <dbReference type="ARBA" id="ARBA00001974"/>
    </source>
</evidence>
<evidence type="ECO:0000256" key="4">
    <source>
        <dbReference type="ARBA" id="ARBA00022478"/>
    </source>
</evidence>
<keyword evidence="4" id="KW-0240">DNA-directed RNA polymerase</keyword>
<dbReference type="SUPFAM" id="SSF50249">
    <property type="entry name" value="Nucleic acid-binding proteins"/>
    <property type="match status" value="1"/>
</dbReference>
<dbReference type="HAMAP" id="MF_03193">
    <property type="entry name" value="COQ6_monooxygenase"/>
    <property type="match status" value="1"/>
</dbReference>
<comment type="subunit">
    <text evidence="15">Component of a multi-subunit COQ enzyme complex.</text>
</comment>
<evidence type="ECO:0000256" key="5">
    <source>
        <dbReference type="ARBA" id="ARBA00022630"/>
    </source>
</evidence>
<dbReference type="GO" id="GO:0031314">
    <property type="term" value="C:extrinsic component of mitochondrial inner membrane"/>
    <property type="evidence" value="ECO:0007669"/>
    <property type="project" value="UniProtKB-UniRule"/>
</dbReference>
<dbReference type="InterPro" id="IPR002938">
    <property type="entry name" value="FAD-bd"/>
</dbReference>
<keyword evidence="6 15" id="KW-0831">Ubiquinone biosynthesis</keyword>
<proteinExistence type="inferred from homology"/>
<dbReference type="OrthoDB" id="683240at2759"/>
<dbReference type="InterPro" id="IPR010971">
    <property type="entry name" value="UbiH/COQ6"/>
</dbReference>
<dbReference type="NCBIfam" id="TIGR01988">
    <property type="entry name" value="Ubi-OHases"/>
    <property type="match status" value="1"/>
</dbReference>
<dbReference type="EC" id="1.14.15.45" evidence="15"/>